<evidence type="ECO:0000256" key="2">
    <source>
        <dbReference type="ARBA" id="ARBA00023002"/>
    </source>
</evidence>
<organism evidence="4 5">
    <name type="scientific">Enterobacter agglomerans</name>
    <name type="common">Erwinia herbicola</name>
    <name type="synonym">Pantoea agglomerans</name>
    <dbReference type="NCBI Taxonomy" id="549"/>
    <lineage>
        <taxon>Bacteria</taxon>
        <taxon>Pseudomonadati</taxon>
        <taxon>Pseudomonadota</taxon>
        <taxon>Gammaproteobacteria</taxon>
        <taxon>Enterobacterales</taxon>
        <taxon>Erwiniaceae</taxon>
        <taxon>Pantoea</taxon>
        <taxon>Pantoea agglomerans group</taxon>
    </lineage>
</organism>
<dbReference type="GO" id="GO:0005886">
    <property type="term" value="C:plasma membrane"/>
    <property type="evidence" value="ECO:0007669"/>
    <property type="project" value="TreeGrafter"/>
</dbReference>
<proteinExistence type="inferred from homology"/>
<dbReference type="EMBL" id="WKLC01001572">
    <property type="protein sequence ID" value="MSE18099.1"/>
    <property type="molecule type" value="Genomic_DNA"/>
</dbReference>
<comment type="similarity">
    <text evidence="1">Belongs to the DadA oxidoreductase family.</text>
</comment>
<evidence type="ECO:0000256" key="1">
    <source>
        <dbReference type="ARBA" id="ARBA00009410"/>
    </source>
</evidence>
<dbReference type="PANTHER" id="PTHR13847">
    <property type="entry name" value="SARCOSINE DEHYDROGENASE-RELATED"/>
    <property type="match status" value="1"/>
</dbReference>
<dbReference type="SUPFAM" id="SSF51905">
    <property type="entry name" value="FAD/NAD(P)-binding domain"/>
    <property type="match status" value="1"/>
</dbReference>
<accession>A0A7X2MRP5</accession>
<comment type="caution">
    <text evidence="4">The sequence shown here is derived from an EMBL/GenBank/DDBJ whole genome shotgun (WGS) entry which is preliminary data.</text>
</comment>
<sequence>YTVSVSGRGRLEPGAQGLRYARQFYPTFKSRRKNLTLNLGLSPFFNGPEAMGGWAFDRESPFERMRILDPAADATIVEEGLAAMRREYPALANLRLAQSWGGMIDSTPDAIPVISTVAKLPGLVLSAGYSAHGFGIGPGAGRLAADLATEATPVVDPTPYRYSRLVDGSGLETPGMM</sequence>
<dbReference type="Gene3D" id="3.30.9.10">
    <property type="entry name" value="D-Amino Acid Oxidase, subunit A, domain 2"/>
    <property type="match status" value="1"/>
</dbReference>
<dbReference type="Pfam" id="PF01266">
    <property type="entry name" value="DAO"/>
    <property type="match status" value="1"/>
</dbReference>
<name>A0A7X2MRP5_ENTAG</name>
<keyword evidence="2" id="KW-0560">Oxidoreductase</keyword>
<dbReference type="AlphaFoldDB" id="A0A7X2MRP5"/>
<dbReference type="GO" id="GO:0008718">
    <property type="term" value="F:D-amino-acid dehydrogenase activity"/>
    <property type="evidence" value="ECO:0007669"/>
    <property type="project" value="TreeGrafter"/>
</dbReference>
<dbReference type="PANTHER" id="PTHR13847:SF280">
    <property type="entry name" value="D-AMINO ACID DEHYDROGENASE"/>
    <property type="match status" value="1"/>
</dbReference>
<reference evidence="4 5" key="1">
    <citation type="submission" date="2019-11" db="EMBL/GenBank/DDBJ databases">
        <title>Draft Genome Sequence of Plant Growth-Promoting Rhizosphere-Associated Bacteria.</title>
        <authorList>
            <person name="Vasilyev I.Y."/>
            <person name="Radchenko V."/>
            <person name="Ilnitskaya E.V."/>
        </authorList>
    </citation>
    <scope>NUCLEOTIDE SEQUENCE [LARGE SCALE GENOMIC DNA]</scope>
    <source>
        <strain evidence="4 5">VRA_MhP_f</strain>
    </source>
</reference>
<protein>
    <submittedName>
        <fullName evidence="4">FAD-dependent oxidoreductase</fullName>
    </submittedName>
</protein>
<dbReference type="InterPro" id="IPR036188">
    <property type="entry name" value="FAD/NAD-bd_sf"/>
</dbReference>
<dbReference type="GO" id="GO:0005737">
    <property type="term" value="C:cytoplasm"/>
    <property type="evidence" value="ECO:0007669"/>
    <property type="project" value="TreeGrafter"/>
</dbReference>
<evidence type="ECO:0000259" key="3">
    <source>
        <dbReference type="Pfam" id="PF01266"/>
    </source>
</evidence>
<feature type="domain" description="FAD dependent oxidoreductase" evidence="3">
    <location>
        <begin position="69"/>
        <end position="147"/>
    </location>
</feature>
<evidence type="ECO:0000313" key="5">
    <source>
        <dbReference type="Proteomes" id="UP000461948"/>
    </source>
</evidence>
<feature type="non-terminal residue" evidence="4">
    <location>
        <position position="1"/>
    </location>
</feature>
<evidence type="ECO:0000313" key="4">
    <source>
        <dbReference type="EMBL" id="MSE18099.1"/>
    </source>
</evidence>
<dbReference type="InterPro" id="IPR006076">
    <property type="entry name" value="FAD-dep_OxRdtase"/>
</dbReference>
<dbReference type="Proteomes" id="UP000461948">
    <property type="component" value="Unassembled WGS sequence"/>
</dbReference>
<dbReference type="Gene3D" id="3.50.50.60">
    <property type="entry name" value="FAD/NAD(P)-binding domain"/>
    <property type="match status" value="1"/>
</dbReference>
<dbReference type="GO" id="GO:0055130">
    <property type="term" value="P:D-alanine catabolic process"/>
    <property type="evidence" value="ECO:0007669"/>
    <property type="project" value="TreeGrafter"/>
</dbReference>
<gene>
    <name evidence="4" type="ORF">GKC49_24305</name>
</gene>